<gene>
    <name evidence="2" type="ORF">HLH28_02585</name>
</gene>
<sequence length="58" mass="6385">MQACAHRSAFGLCPLQDKPQDALVFRGQDQWLWPVVSLLSVLVALITLADDVLSHLTP</sequence>
<evidence type="ECO:0000313" key="2">
    <source>
        <dbReference type="EMBL" id="MBB2200472.1"/>
    </source>
</evidence>
<keyword evidence="1" id="KW-0812">Transmembrane</keyword>
<protein>
    <submittedName>
        <fullName evidence="2">Uncharacterized protein</fullName>
    </submittedName>
</protein>
<keyword evidence="3" id="KW-1185">Reference proteome</keyword>
<evidence type="ECO:0000313" key="3">
    <source>
        <dbReference type="Proteomes" id="UP000578030"/>
    </source>
</evidence>
<dbReference type="RefSeq" id="WP_182954061.1">
    <property type="nucleotide sequence ID" value="NZ_JABEQM010000002.1"/>
</dbReference>
<comment type="caution">
    <text evidence="2">The sequence shown here is derived from an EMBL/GenBank/DDBJ whole genome shotgun (WGS) entry which is preliminary data.</text>
</comment>
<keyword evidence="1" id="KW-0472">Membrane</keyword>
<evidence type="ECO:0000256" key="1">
    <source>
        <dbReference type="SAM" id="Phobius"/>
    </source>
</evidence>
<dbReference type="AlphaFoldDB" id="A0A7W4K4Z2"/>
<keyword evidence="1" id="KW-1133">Transmembrane helix</keyword>
<name>A0A7W4K4Z2_9PROT</name>
<reference evidence="2 3" key="1">
    <citation type="submission" date="2020-04" db="EMBL/GenBank/DDBJ databases">
        <title>Description of novel Gluconacetobacter.</title>
        <authorList>
            <person name="Sombolestani A."/>
        </authorList>
    </citation>
    <scope>NUCLEOTIDE SEQUENCE [LARGE SCALE GENOMIC DNA]</scope>
    <source>
        <strain evidence="2 3">LMG 27802</strain>
    </source>
</reference>
<dbReference type="Proteomes" id="UP000578030">
    <property type="component" value="Unassembled WGS sequence"/>
</dbReference>
<accession>A0A7W4K4Z2</accession>
<feature type="transmembrane region" description="Helical" evidence="1">
    <location>
        <begin position="31"/>
        <end position="49"/>
    </location>
</feature>
<dbReference type="EMBL" id="JABEQM010000002">
    <property type="protein sequence ID" value="MBB2200472.1"/>
    <property type="molecule type" value="Genomic_DNA"/>
</dbReference>
<proteinExistence type="predicted"/>
<organism evidence="2 3">
    <name type="scientific">Gluconacetobacter tumulisoli</name>
    <dbReference type="NCBI Taxonomy" id="1286189"/>
    <lineage>
        <taxon>Bacteria</taxon>
        <taxon>Pseudomonadati</taxon>
        <taxon>Pseudomonadota</taxon>
        <taxon>Alphaproteobacteria</taxon>
        <taxon>Acetobacterales</taxon>
        <taxon>Acetobacteraceae</taxon>
        <taxon>Gluconacetobacter</taxon>
    </lineage>
</organism>